<protein>
    <submittedName>
        <fullName evidence="2">Uncharacterized protein</fullName>
    </submittedName>
</protein>
<dbReference type="PANTHER" id="PTHR15924">
    <property type="entry name" value="CLE"/>
    <property type="match status" value="1"/>
</dbReference>
<accession>A0A914QR32</accession>
<dbReference type="WBParaSite" id="PDA_v2.g6222.t1">
    <property type="protein sequence ID" value="PDA_v2.g6222.t1"/>
    <property type="gene ID" value="PDA_v2.g6222"/>
</dbReference>
<dbReference type="Proteomes" id="UP000887578">
    <property type="component" value="Unplaced"/>
</dbReference>
<organism evidence="1 2">
    <name type="scientific">Panagrolaimus davidi</name>
    <dbReference type="NCBI Taxonomy" id="227884"/>
    <lineage>
        <taxon>Eukaryota</taxon>
        <taxon>Metazoa</taxon>
        <taxon>Ecdysozoa</taxon>
        <taxon>Nematoda</taxon>
        <taxon>Chromadorea</taxon>
        <taxon>Rhabditida</taxon>
        <taxon>Tylenchina</taxon>
        <taxon>Panagrolaimomorpha</taxon>
        <taxon>Panagrolaimoidea</taxon>
        <taxon>Panagrolaimidae</taxon>
        <taxon>Panagrolaimus</taxon>
    </lineage>
</organism>
<sequence>MSHMKLWALRYAKPQLDYNDESNVCDLITFLDHKYFHHGFAHDAGNVMELDEHLKKYITDVGLEYSDETRTSLIDVLLNAAISRNLREKLVGHAGDALQAANQLRLVKILNSMNENELTTFDEIVRSKAAELKIASHPSTMRMAMAILSCNNQPSPENDSAFKLSEVPSGMKSTGDNKVDDALKILRMVNVYRYRDLQTQVNEHLASLQEITADPKVDSKLGKVGV</sequence>
<evidence type="ECO:0000313" key="1">
    <source>
        <dbReference type="Proteomes" id="UP000887578"/>
    </source>
</evidence>
<name>A0A914QR32_9BILA</name>
<dbReference type="Pfam" id="PF10036">
    <property type="entry name" value="RLL"/>
    <property type="match status" value="1"/>
</dbReference>
<proteinExistence type="predicted"/>
<dbReference type="InterPro" id="IPR019265">
    <property type="entry name" value="RTRAF"/>
</dbReference>
<dbReference type="AlphaFoldDB" id="A0A914QR32"/>
<evidence type="ECO:0000313" key="2">
    <source>
        <dbReference type="WBParaSite" id="PDA_v2.g6222.t1"/>
    </source>
</evidence>
<keyword evidence="1" id="KW-1185">Reference proteome</keyword>
<reference evidence="2" key="1">
    <citation type="submission" date="2022-11" db="UniProtKB">
        <authorList>
            <consortium name="WormBaseParasite"/>
        </authorList>
    </citation>
    <scope>IDENTIFICATION</scope>
</reference>